<organism evidence="4 5">
    <name type="scientific">Haloterrigena salifodinae</name>
    <dbReference type="NCBI Taxonomy" id="2675099"/>
    <lineage>
        <taxon>Archaea</taxon>
        <taxon>Methanobacteriati</taxon>
        <taxon>Methanobacteriota</taxon>
        <taxon>Stenosarchaea group</taxon>
        <taxon>Halobacteria</taxon>
        <taxon>Halobacteriales</taxon>
        <taxon>Natrialbaceae</taxon>
        <taxon>Haloterrigena</taxon>
    </lineage>
</organism>
<reference evidence="4 5" key="1">
    <citation type="submission" date="2021-01" db="EMBL/GenBank/DDBJ databases">
        <title>Genome Sequence and Methylation Pattern of Haloterrigena salifodinae BOL5-1, An Extremely Halophilic Archaeon from a Bolivian Salt Mine.</title>
        <authorList>
            <person name="DasSarma P."/>
            <person name="Anton B.P."/>
            <person name="DasSarma S.L."/>
            <person name="von Ehrenheim H.A.L."/>
            <person name="Martinez F.L."/>
            <person name="Guzman D."/>
            <person name="Roberts R.J."/>
            <person name="DasSarma S."/>
        </authorList>
    </citation>
    <scope>NUCLEOTIDE SEQUENCE [LARGE SCALE GENOMIC DNA]</scope>
    <source>
        <strain evidence="4 5">BOL5-1</strain>
    </source>
</reference>
<feature type="region of interest" description="Disordered" evidence="1">
    <location>
        <begin position="1"/>
        <end position="20"/>
    </location>
</feature>
<gene>
    <name evidence="4" type="ORF">JMJ58_07645</name>
</gene>
<dbReference type="InterPro" id="IPR058996">
    <property type="entry name" value="Toxin-rel_dom"/>
</dbReference>
<evidence type="ECO:0000313" key="4">
    <source>
        <dbReference type="EMBL" id="QRV16731.1"/>
    </source>
</evidence>
<accession>A0A8T8E614</accession>
<evidence type="ECO:0000259" key="2">
    <source>
        <dbReference type="Pfam" id="PF26442"/>
    </source>
</evidence>
<evidence type="ECO:0000256" key="1">
    <source>
        <dbReference type="SAM" id="MobiDB-lite"/>
    </source>
</evidence>
<feature type="domain" description="DUF8122" evidence="3">
    <location>
        <begin position="93"/>
        <end position="117"/>
    </location>
</feature>
<dbReference type="InterPro" id="IPR058435">
    <property type="entry name" value="DUF8122"/>
</dbReference>
<dbReference type="AlphaFoldDB" id="A0A8T8E614"/>
<dbReference type="EMBL" id="CP069188">
    <property type="protein sequence ID" value="QRV16731.1"/>
    <property type="molecule type" value="Genomic_DNA"/>
</dbReference>
<sequence>MFTATSQTAGGEKRGQTQLPITISEHAQEQWAKRTPAEISLKNAWEQSVAVEAPEADSTAARLYPPYNALLVVQHTTVATVLNNDGRLNTPDLVECAACGDLVDPLEGDSCPWCGENRAETARPGRVTLTRGDI</sequence>
<dbReference type="Pfam" id="PF26443">
    <property type="entry name" value="DUF8122"/>
    <property type="match status" value="1"/>
</dbReference>
<dbReference type="RefSeq" id="WP_204748924.1">
    <property type="nucleotide sequence ID" value="NZ_CP069188.1"/>
</dbReference>
<evidence type="ECO:0000313" key="5">
    <source>
        <dbReference type="Proteomes" id="UP000637819"/>
    </source>
</evidence>
<dbReference type="KEGG" id="hsal:JMJ58_07645"/>
<dbReference type="OrthoDB" id="336665at2157"/>
<evidence type="ECO:0000259" key="3">
    <source>
        <dbReference type="Pfam" id="PF26443"/>
    </source>
</evidence>
<dbReference type="GeneID" id="62874987"/>
<protein>
    <submittedName>
        <fullName evidence="4">Uncharacterized protein</fullName>
    </submittedName>
</protein>
<dbReference type="Pfam" id="PF26442">
    <property type="entry name" value="Halo_toxin"/>
    <property type="match status" value="1"/>
</dbReference>
<dbReference type="Proteomes" id="UP000637819">
    <property type="component" value="Chromosome"/>
</dbReference>
<proteinExistence type="predicted"/>
<keyword evidence="5" id="KW-1185">Reference proteome</keyword>
<name>A0A8T8E614_9EURY</name>
<feature type="domain" description="RelE toxin-related" evidence="2">
    <location>
        <begin position="23"/>
        <end position="85"/>
    </location>
</feature>